<evidence type="ECO:0000256" key="8">
    <source>
        <dbReference type="ARBA" id="ARBA00030781"/>
    </source>
</evidence>
<dbReference type="KEGG" id="sfu:Sfum_0459"/>
<dbReference type="EMBL" id="CP000478">
    <property type="protein sequence ID" value="ABK16159.1"/>
    <property type="molecule type" value="Genomic_DNA"/>
</dbReference>
<dbReference type="GO" id="GO:0030366">
    <property type="term" value="F:molybdopterin synthase activity"/>
    <property type="evidence" value="ECO:0007669"/>
    <property type="project" value="UniProtKB-EC"/>
</dbReference>
<dbReference type="OrthoDB" id="9786032at2"/>
<comment type="pathway">
    <text evidence="1">Cofactor biosynthesis; molybdopterin biosynthesis.</text>
</comment>
<dbReference type="SUPFAM" id="SSF54690">
    <property type="entry name" value="Molybdopterin synthase subunit MoaE"/>
    <property type="match status" value="1"/>
</dbReference>
<dbReference type="InParanoid" id="A0LFF7"/>
<evidence type="ECO:0000256" key="10">
    <source>
        <dbReference type="ARBA" id="ARBA00049878"/>
    </source>
</evidence>
<evidence type="ECO:0000256" key="4">
    <source>
        <dbReference type="ARBA" id="ARBA00013858"/>
    </source>
</evidence>
<evidence type="ECO:0000256" key="9">
    <source>
        <dbReference type="ARBA" id="ARBA00032474"/>
    </source>
</evidence>
<evidence type="ECO:0000256" key="2">
    <source>
        <dbReference type="ARBA" id="ARBA00005426"/>
    </source>
</evidence>
<reference evidence="11 12" key="1">
    <citation type="submission" date="2006-10" db="EMBL/GenBank/DDBJ databases">
        <title>Complete sequence of Syntrophobacter fumaroxidans MPOB.</title>
        <authorList>
            <consortium name="US DOE Joint Genome Institute"/>
            <person name="Copeland A."/>
            <person name="Lucas S."/>
            <person name="Lapidus A."/>
            <person name="Barry K."/>
            <person name="Detter J.C."/>
            <person name="Glavina del Rio T."/>
            <person name="Hammon N."/>
            <person name="Israni S."/>
            <person name="Pitluck S."/>
            <person name="Goltsman E.G."/>
            <person name="Martinez M."/>
            <person name="Schmutz J."/>
            <person name="Larimer F."/>
            <person name="Land M."/>
            <person name="Hauser L."/>
            <person name="Kyrpides N."/>
            <person name="Kim E."/>
            <person name="Boone D.R."/>
            <person name="Brockman F."/>
            <person name="Culley D."/>
            <person name="Ferry J."/>
            <person name="Gunsalus R."/>
            <person name="McInerney M.J."/>
            <person name="Morrison M."/>
            <person name="Plugge C."/>
            <person name="Rohlin L."/>
            <person name="Scholten J."/>
            <person name="Sieber J."/>
            <person name="Stams A.J.M."/>
            <person name="Worm P."/>
            <person name="Henstra A.M."/>
            <person name="Richardson P."/>
        </authorList>
    </citation>
    <scope>NUCLEOTIDE SEQUENCE [LARGE SCALE GENOMIC DNA]</scope>
    <source>
        <strain evidence="12">DSM 10017 / MPOB</strain>
    </source>
</reference>
<dbReference type="AlphaFoldDB" id="A0LFF7"/>
<dbReference type="InterPro" id="IPR003448">
    <property type="entry name" value="Mopterin_biosynth_MoaE"/>
</dbReference>
<evidence type="ECO:0000313" key="11">
    <source>
        <dbReference type="EMBL" id="ABK16159.1"/>
    </source>
</evidence>
<dbReference type="GO" id="GO:0006777">
    <property type="term" value="P:Mo-molybdopterin cofactor biosynthetic process"/>
    <property type="evidence" value="ECO:0007669"/>
    <property type="project" value="InterPro"/>
</dbReference>
<comment type="similarity">
    <text evidence="2">Belongs to the MoaE family.</text>
</comment>
<evidence type="ECO:0000256" key="6">
    <source>
        <dbReference type="ARBA" id="ARBA00029745"/>
    </source>
</evidence>
<keyword evidence="12" id="KW-1185">Reference proteome</keyword>
<protein>
    <recommendedName>
        <fullName evidence="4">Molybdopterin synthase catalytic subunit</fullName>
        <ecNumber evidence="3">2.8.1.12</ecNumber>
    </recommendedName>
    <alternativeName>
        <fullName evidence="8">MPT synthase subunit 2</fullName>
    </alternativeName>
    <alternativeName>
        <fullName evidence="6">Molybdenum cofactor biosynthesis protein E</fullName>
    </alternativeName>
    <alternativeName>
        <fullName evidence="7">Molybdopterin-converting factor large subunit</fullName>
    </alternativeName>
    <alternativeName>
        <fullName evidence="9">Molybdopterin-converting factor subunit 2</fullName>
    </alternativeName>
</protein>
<dbReference type="HOGENOM" id="CLU_153736_0_0_7"/>
<accession>A0LFF7</accession>
<name>A0LFF7_SYNFM</name>
<evidence type="ECO:0000256" key="7">
    <source>
        <dbReference type="ARBA" id="ARBA00030407"/>
    </source>
</evidence>
<sequence length="122" mass="13544">MTDLNALVAKIKKETDPDKVGMIVCHNGVVRGTTRAGEKAEFLEIDADWNAWREIIAEMRQAPGISAVEAHLFTGRRQVGDDVMLVAVAGDIRENVFPVFETTVNRLKKEAVRKKEGLSPVR</sequence>
<evidence type="ECO:0000313" key="12">
    <source>
        <dbReference type="Proteomes" id="UP000001784"/>
    </source>
</evidence>
<dbReference type="EC" id="2.8.1.12" evidence="3"/>
<gene>
    <name evidence="11" type="ordered locus">Sfum_0459</name>
</gene>
<organism evidence="11 12">
    <name type="scientific">Syntrophobacter fumaroxidans (strain DSM 10017 / MPOB)</name>
    <dbReference type="NCBI Taxonomy" id="335543"/>
    <lineage>
        <taxon>Bacteria</taxon>
        <taxon>Pseudomonadati</taxon>
        <taxon>Thermodesulfobacteriota</taxon>
        <taxon>Syntrophobacteria</taxon>
        <taxon>Syntrophobacterales</taxon>
        <taxon>Syntrophobacteraceae</taxon>
        <taxon>Syntrophobacter</taxon>
    </lineage>
</organism>
<dbReference type="UniPathway" id="UPA00344"/>
<comment type="catalytic activity">
    <reaction evidence="10">
        <text>2 [molybdopterin-synthase sulfur-carrier protein]-C-terminal-Gly-aminoethanethioate + cyclic pyranopterin phosphate + H2O = molybdopterin + 2 [molybdopterin-synthase sulfur-carrier protein]-C-terminal Gly-Gly + 2 H(+)</text>
        <dbReference type="Rhea" id="RHEA:26333"/>
        <dbReference type="Rhea" id="RHEA-COMP:12202"/>
        <dbReference type="Rhea" id="RHEA-COMP:19907"/>
        <dbReference type="ChEBI" id="CHEBI:15377"/>
        <dbReference type="ChEBI" id="CHEBI:15378"/>
        <dbReference type="ChEBI" id="CHEBI:58698"/>
        <dbReference type="ChEBI" id="CHEBI:59648"/>
        <dbReference type="ChEBI" id="CHEBI:90778"/>
        <dbReference type="ChEBI" id="CHEBI:232372"/>
        <dbReference type="EC" id="2.8.1.12"/>
    </reaction>
</comment>
<dbReference type="Pfam" id="PF02391">
    <property type="entry name" value="MoaE"/>
    <property type="match status" value="1"/>
</dbReference>
<comment type="subunit">
    <text evidence="5">Heterotetramer of 2 MoaD subunits and 2 MoaE subunits. Also stable as homodimer. The enzyme changes between these two forms during catalysis.</text>
</comment>
<evidence type="ECO:0000256" key="1">
    <source>
        <dbReference type="ARBA" id="ARBA00005046"/>
    </source>
</evidence>
<evidence type="ECO:0000256" key="3">
    <source>
        <dbReference type="ARBA" id="ARBA00011950"/>
    </source>
</evidence>
<dbReference type="Proteomes" id="UP000001784">
    <property type="component" value="Chromosome"/>
</dbReference>
<dbReference type="Gene3D" id="3.90.1170.40">
    <property type="entry name" value="Molybdopterin biosynthesis MoaE subunit"/>
    <property type="match status" value="1"/>
</dbReference>
<evidence type="ECO:0000256" key="5">
    <source>
        <dbReference type="ARBA" id="ARBA00026066"/>
    </source>
</evidence>
<dbReference type="STRING" id="335543.Sfum_0459"/>
<dbReference type="RefSeq" id="WP_011697332.1">
    <property type="nucleotide sequence ID" value="NC_008554.1"/>
</dbReference>
<dbReference type="InterPro" id="IPR036563">
    <property type="entry name" value="MoaE_sf"/>
</dbReference>
<proteinExistence type="inferred from homology"/>
<dbReference type="eggNOG" id="COG0314">
    <property type="taxonomic scope" value="Bacteria"/>
</dbReference>